<comment type="caution">
    <text evidence="1">The sequence shown here is derived from an EMBL/GenBank/DDBJ whole genome shotgun (WGS) entry which is preliminary data.</text>
</comment>
<gene>
    <name evidence="1" type="ORF">EYH50_01400</name>
</gene>
<name>A0A833EAK4_9CREN</name>
<evidence type="ECO:0000313" key="1">
    <source>
        <dbReference type="EMBL" id="HIQ23687.1"/>
    </source>
</evidence>
<proteinExistence type="predicted"/>
<dbReference type="EMBL" id="DQVR01000033">
    <property type="protein sequence ID" value="HIQ23687.1"/>
    <property type="molecule type" value="Genomic_DNA"/>
</dbReference>
<reference evidence="1" key="1">
    <citation type="journal article" date="2020" name="ISME J.">
        <title>Gammaproteobacteria mediating utilization of methyl-, sulfur- and petroleum organic compounds in deep ocean hydrothermal plumes.</title>
        <authorList>
            <person name="Zhou Z."/>
            <person name="Liu Y."/>
            <person name="Pan J."/>
            <person name="Cron B.R."/>
            <person name="Toner B.M."/>
            <person name="Anantharaman K."/>
            <person name="Breier J.A."/>
            <person name="Dick G.J."/>
            <person name="Li M."/>
        </authorList>
    </citation>
    <scope>NUCLEOTIDE SEQUENCE</scope>
    <source>
        <strain evidence="1">SZUA-1523</strain>
    </source>
</reference>
<accession>A0A833EAK4</accession>
<sequence length="645" mass="69992">MRGYSSLLGSALIASITVISLAMLAAAASQWAAGVRDLAERAAAFSVPPRMMLEPLGQCNATGWLEAVLKVEPVISEFEPMTVEVYSAEDGKLLYSRLFSANSTTIVDIPCRGFVELVVVGENGGIWLYRYELDPSKPCLNGARINGKELLQNSTSCLTGLNSARIVAEQAAQKAVREVLLIQYGPVLQPVWAAGPLLPGASPVYAAASGPLPGAYVDPEKLRLYPVTEWPVRDSVESSERDLGCCGCGELYVRRRALEPIAGGLLRIEHREARVYACADIYYKYRLKPRIELTSQGLLHTTSKLYGYDRRWEPSTGFTIPYNDYDCSASWISGGAAGSIYIPFLVTTESEPEAVTLLLLPRDPVSVAINETVTGHRAWRYCGESACVYTGTLALPATYVSVKLHLLPPNSYDPGKLVVARGRAGQVDASWQARAQEALYTETIRIEGRSVARLDHPVAVTITIGPELVKRLGPTATAAVAVVEVSYAAWAGSWASRFLYPLGGYAMVGTELLLYIAHSHSEAAAAGELLAPATLRLEPVAEAQPVERIVLERKAYTASRTIADRLYYGTYYSTFTITYNETLVLEDPGLVLYTVEPGSQLTVSIASTQPSGEPVELDYTATRIPFPKSIIQEVLEKGAKPLILT</sequence>
<dbReference type="AlphaFoldDB" id="A0A833EAK4"/>
<organism evidence="1 2">
    <name type="scientific">Pyrodictium delaneyi</name>
    <dbReference type="NCBI Taxonomy" id="1273541"/>
    <lineage>
        <taxon>Archaea</taxon>
        <taxon>Thermoproteota</taxon>
        <taxon>Thermoprotei</taxon>
        <taxon>Desulfurococcales</taxon>
        <taxon>Pyrodictiaceae</taxon>
        <taxon>Pyrodictium</taxon>
    </lineage>
</organism>
<dbReference type="Proteomes" id="UP000600071">
    <property type="component" value="Unassembled WGS sequence"/>
</dbReference>
<protein>
    <submittedName>
        <fullName evidence="1">Uncharacterized protein</fullName>
    </submittedName>
</protein>
<evidence type="ECO:0000313" key="2">
    <source>
        <dbReference type="Proteomes" id="UP000600071"/>
    </source>
</evidence>